<dbReference type="Proteomes" id="UP000031364">
    <property type="component" value="Unassembled WGS sequence"/>
</dbReference>
<accession>A0ABR4ZMW5</accession>
<proteinExistence type="predicted"/>
<keyword evidence="2" id="KW-1185">Reference proteome</keyword>
<reference evidence="1 2" key="1">
    <citation type="journal article" date="2014" name="Int. J. Syst. Evol. Microbiol.">
        <title>Nocardia vulneris sp. nov., isolated from wounds of human patients in North America.</title>
        <authorList>
            <person name="Lasker B.A."/>
            <person name="Bell M."/>
            <person name="Klenk H.P."/>
            <person name="Sproer C."/>
            <person name="Schumann C."/>
            <person name="Schumann P."/>
            <person name="Brown J.M."/>
        </authorList>
    </citation>
    <scope>NUCLEOTIDE SEQUENCE [LARGE SCALE GENOMIC DNA]</scope>
    <source>
        <strain evidence="1 2">W9851</strain>
    </source>
</reference>
<evidence type="ECO:0000313" key="1">
    <source>
        <dbReference type="EMBL" id="KIA66687.1"/>
    </source>
</evidence>
<dbReference type="EMBL" id="JNFP01000001">
    <property type="protein sequence ID" value="KIA66687.1"/>
    <property type="molecule type" value="Genomic_DNA"/>
</dbReference>
<organism evidence="1 2">
    <name type="scientific">Nocardia vulneris</name>
    <dbReference type="NCBI Taxonomy" id="1141657"/>
    <lineage>
        <taxon>Bacteria</taxon>
        <taxon>Bacillati</taxon>
        <taxon>Actinomycetota</taxon>
        <taxon>Actinomycetes</taxon>
        <taxon>Mycobacteriales</taxon>
        <taxon>Nocardiaceae</taxon>
        <taxon>Nocardia</taxon>
    </lineage>
</organism>
<gene>
    <name evidence="1" type="ORF">FG87_00785</name>
</gene>
<name>A0ABR4ZMW5_9NOCA</name>
<protein>
    <submittedName>
        <fullName evidence="1">Uncharacterized protein</fullName>
    </submittedName>
</protein>
<comment type="caution">
    <text evidence="1">The sequence shown here is derived from an EMBL/GenBank/DDBJ whole genome shotgun (WGS) entry which is preliminary data.</text>
</comment>
<evidence type="ECO:0000313" key="2">
    <source>
        <dbReference type="Proteomes" id="UP000031364"/>
    </source>
</evidence>
<sequence>MLDVFARSVAGHNPLMKPEEAASRLLEEILARYESIEEFIGLLRVDPLVDTAELPALSEYFWSLPT</sequence>